<evidence type="ECO:0000256" key="2">
    <source>
        <dbReference type="ARBA" id="ARBA00023054"/>
    </source>
</evidence>
<dbReference type="EMBL" id="JAVXUP010000625">
    <property type="protein sequence ID" value="KAK3023968.1"/>
    <property type="molecule type" value="Genomic_DNA"/>
</dbReference>
<dbReference type="GO" id="GO:0009904">
    <property type="term" value="P:chloroplast accumulation movement"/>
    <property type="evidence" value="ECO:0007669"/>
    <property type="project" value="TreeGrafter"/>
</dbReference>
<dbReference type="AlphaFoldDB" id="A0AA89B370"/>
<feature type="coiled-coil region" evidence="3">
    <location>
        <begin position="58"/>
        <end position="120"/>
    </location>
</feature>
<dbReference type="PANTHER" id="PTHR32054:SF70">
    <property type="entry name" value="OS07G0620100 PROTEIN"/>
    <property type="match status" value="1"/>
</dbReference>
<evidence type="ECO:0000256" key="3">
    <source>
        <dbReference type="SAM" id="Coils"/>
    </source>
</evidence>
<dbReference type="PANTHER" id="PTHR32054">
    <property type="entry name" value="HEAVY CHAIN, PUTATIVE, EXPRESSED-RELATED-RELATED"/>
    <property type="match status" value="1"/>
</dbReference>
<evidence type="ECO:0000256" key="1">
    <source>
        <dbReference type="ARBA" id="ARBA00005485"/>
    </source>
</evidence>
<dbReference type="Proteomes" id="UP001188597">
    <property type="component" value="Unassembled WGS sequence"/>
</dbReference>
<reference evidence="5" key="1">
    <citation type="submission" date="2022-12" db="EMBL/GenBank/DDBJ databases">
        <title>Draft genome assemblies for two species of Escallonia (Escalloniales).</title>
        <authorList>
            <person name="Chanderbali A."/>
            <person name="Dervinis C."/>
            <person name="Anghel I."/>
            <person name="Soltis D."/>
            <person name="Soltis P."/>
            <person name="Zapata F."/>
        </authorList>
    </citation>
    <scope>NUCLEOTIDE SEQUENCE</scope>
    <source>
        <strain evidence="5">UCBG64.0493</strain>
        <tissue evidence="5">Leaf</tissue>
    </source>
</reference>
<organism evidence="5 6">
    <name type="scientific">Escallonia herrerae</name>
    <dbReference type="NCBI Taxonomy" id="1293975"/>
    <lineage>
        <taxon>Eukaryota</taxon>
        <taxon>Viridiplantae</taxon>
        <taxon>Streptophyta</taxon>
        <taxon>Embryophyta</taxon>
        <taxon>Tracheophyta</taxon>
        <taxon>Spermatophyta</taxon>
        <taxon>Magnoliopsida</taxon>
        <taxon>eudicotyledons</taxon>
        <taxon>Gunneridae</taxon>
        <taxon>Pentapetalae</taxon>
        <taxon>asterids</taxon>
        <taxon>campanulids</taxon>
        <taxon>Escalloniales</taxon>
        <taxon>Escalloniaceae</taxon>
        <taxon>Escallonia</taxon>
    </lineage>
</organism>
<dbReference type="GO" id="GO:0009903">
    <property type="term" value="P:chloroplast avoidance movement"/>
    <property type="evidence" value="ECO:0007669"/>
    <property type="project" value="TreeGrafter"/>
</dbReference>
<evidence type="ECO:0000313" key="6">
    <source>
        <dbReference type="Proteomes" id="UP001188597"/>
    </source>
</evidence>
<keyword evidence="6" id="KW-1185">Reference proteome</keyword>
<feature type="compositionally biased region" description="Basic residues" evidence="4">
    <location>
        <begin position="269"/>
        <end position="289"/>
    </location>
</feature>
<accession>A0AA89B370</accession>
<comment type="caution">
    <text evidence="5">The sequence shown here is derived from an EMBL/GenBank/DDBJ whole genome shotgun (WGS) entry which is preliminary data.</text>
</comment>
<sequence length="312" mass="36490">MLKAKMSELRKTKEDLKQVKDDALQSWLDSRPLLDELDQLQTGLEHAKHRSNMSKIIISELESQLEATNSDIRSKSEEELKDRTLINDLSQVSFKLREEMEQLKLERDDEHQERSKLKQVLRLRRQTLRTLQLSLRAIRSESEALSASAAEALLHIKSSQVDNNTVQLTHEEYYALTRRAREETSLADWRVSVSAEQRHVVEKSRHSALRRLKEDDRSRRKKINNKVHGHRNIARNAEEHSRIMEGDQVYRRQCAFPTARAKPTLPASHRNRQRTSKIPKNRKNRKVVKKKETSIGVQIKNCLVQNVAKMFQ</sequence>
<evidence type="ECO:0000256" key="4">
    <source>
        <dbReference type="SAM" id="MobiDB-lite"/>
    </source>
</evidence>
<proteinExistence type="inferred from homology"/>
<dbReference type="GO" id="GO:0005829">
    <property type="term" value="C:cytosol"/>
    <property type="evidence" value="ECO:0007669"/>
    <property type="project" value="TreeGrafter"/>
</dbReference>
<evidence type="ECO:0000313" key="5">
    <source>
        <dbReference type="EMBL" id="KAK3023968.1"/>
    </source>
</evidence>
<dbReference type="InterPro" id="IPR008545">
    <property type="entry name" value="Web"/>
</dbReference>
<keyword evidence="2 3" id="KW-0175">Coiled coil</keyword>
<name>A0AA89B370_9ASTE</name>
<comment type="similarity">
    <text evidence="1">Belongs to the WEB family.</text>
</comment>
<dbReference type="Pfam" id="PF05701">
    <property type="entry name" value="WEMBL"/>
    <property type="match status" value="1"/>
</dbReference>
<gene>
    <name evidence="5" type="ORF">RJ639_042858</name>
</gene>
<feature type="region of interest" description="Disordered" evidence="4">
    <location>
        <begin position="260"/>
        <end position="292"/>
    </location>
</feature>
<protein>
    <submittedName>
        <fullName evidence="5">Uncharacterized protein</fullName>
    </submittedName>
</protein>